<reference evidence="3" key="1">
    <citation type="journal article" date="2019" name="Int. J. Syst. Evol. Microbiol.">
        <title>The Global Catalogue of Microorganisms (GCM) 10K type strain sequencing project: providing services to taxonomists for standard genome sequencing and annotation.</title>
        <authorList>
            <consortium name="The Broad Institute Genomics Platform"/>
            <consortium name="The Broad Institute Genome Sequencing Center for Infectious Disease"/>
            <person name="Wu L."/>
            <person name="Ma J."/>
        </authorList>
    </citation>
    <scope>NUCLEOTIDE SEQUENCE [LARGE SCALE GENOMIC DNA]</scope>
    <source>
        <strain evidence="3">CCUG 60742</strain>
    </source>
</reference>
<gene>
    <name evidence="2" type="ORF">ACFQZI_00485</name>
</gene>
<protein>
    <submittedName>
        <fullName evidence="2">TonB-dependent receptor</fullName>
    </submittedName>
</protein>
<dbReference type="EMBL" id="JBHTIA010000002">
    <property type="protein sequence ID" value="MFD0763308.1"/>
    <property type="molecule type" value="Genomic_DNA"/>
</dbReference>
<dbReference type="Gene3D" id="2.60.40.1930">
    <property type="match status" value="1"/>
</dbReference>
<evidence type="ECO:0000256" key="1">
    <source>
        <dbReference type="SAM" id="SignalP"/>
    </source>
</evidence>
<dbReference type="RefSeq" id="WP_377137258.1">
    <property type="nucleotide sequence ID" value="NZ_JBHTIA010000002.1"/>
</dbReference>
<keyword evidence="1" id="KW-0732">Signal</keyword>
<dbReference type="Proteomes" id="UP001597073">
    <property type="component" value="Unassembled WGS sequence"/>
</dbReference>
<feature type="chain" id="PRO_5047304928" evidence="1">
    <location>
        <begin position="24"/>
        <end position="900"/>
    </location>
</feature>
<sequence length="900" mass="99689">MKRKNLLLICLTLPFVALFTAFTDDDWLNALITNINKWRDAHPQEKVHLHLDKPYYSIGDDIWFKAYVVNSEKNELSTLSNILYVDLVDDRDSIHETKVVPLNNGLGNGEFALSDSLVTAGKYHLKAYTRWMQNYNDEFIFNKDIEIGDARVSTDVFATARFAFEPDSKVKTTITYANVKDKSLLVAKQVNYSLISKDRELSSGKLITDAEGKIILDKTIRKEFLDDAYLETEIFINKTTSVKRRFAVINSAGKVDVQFFPEGGRLVNGLRSKVAFKATLPGGYGANVTGYVVDQANQTVAEFESAHAGMGVFPLQPVAGNKYTAVVKDASGKESRYAMPAADEEGYVLAVNNNRADSLGIIISTSKLLVGKAAALIMQQNNVVKYAVKAKIDQPYVKMNVAKSLFSTGILQVTLLSAEANPLAERLLFVERNDQLKLNVINNKTTYGKREKVQMQLVLKDADGSPMQGNLSVAITDAGKVKTSEDEQTTIFSNLLLTSDLKGFVEKPNYYFNPANEDRAKHLDYLLLTQGWRRFKWVDAKAGKVDGIAYQPEKSIGVSGMVTTIGNKPIPNGKLTLYGNTPQGPLLVDTVTDDKGNFVVDGLNFTNNVKFVVRAKNAKGKDRVRIVLNKVPVPKYNSFNVVDDAAANNFIDYLMNTQKRFDQFAAGMPGKTTMLKEVTIRERKNGDNSIKGSAALGLSGADRVIKKDKLVAYSSLLQAFYGVAGVEVRNDVVYRIGRVSSITRPRGEPMTVMVNGMTIDPSTLKDISPFDVEGIELFTSGASTVIYGDAGVWGVIQITLKKGGEMYHVPIFYLDKILVRGYSPQREFYSPAYDQPNEKHAEADFRSTIYWQPNVVTDSDGKASISYFTADEPGTYHVVAEGLNLEGKLVRQVVDFKVGK</sequence>
<keyword evidence="2" id="KW-0675">Receptor</keyword>
<evidence type="ECO:0000313" key="3">
    <source>
        <dbReference type="Proteomes" id="UP001597073"/>
    </source>
</evidence>
<keyword evidence="3" id="KW-1185">Reference proteome</keyword>
<comment type="caution">
    <text evidence="2">The sequence shown here is derived from an EMBL/GenBank/DDBJ whole genome shotgun (WGS) entry which is preliminary data.</text>
</comment>
<dbReference type="InterPro" id="IPR037066">
    <property type="entry name" value="Plug_dom_sf"/>
</dbReference>
<dbReference type="Gene3D" id="2.170.130.10">
    <property type="entry name" value="TonB-dependent receptor, plug domain"/>
    <property type="match status" value="1"/>
</dbReference>
<accession>A0ABW2ZBB3</accession>
<dbReference type="SUPFAM" id="SSF56935">
    <property type="entry name" value="Porins"/>
    <property type="match status" value="1"/>
</dbReference>
<feature type="signal peptide" evidence="1">
    <location>
        <begin position="1"/>
        <end position="23"/>
    </location>
</feature>
<evidence type="ECO:0000313" key="2">
    <source>
        <dbReference type="EMBL" id="MFD0763308.1"/>
    </source>
</evidence>
<proteinExistence type="predicted"/>
<name>A0ABW2ZBB3_9SPHI</name>
<organism evidence="2 3">
    <name type="scientific">Mucilaginibacter lutimaris</name>
    <dbReference type="NCBI Taxonomy" id="931629"/>
    <lineage>
        <taxon>Bacteria</taxon>
        <taxon>Pseudomonadati</taxon>
        <taxon>Bacteroidota</taxon>
        <taxon>Sphingobacteriia</taxon>
        <taxon>Sphingobacteriales</taxon>
        <taxon>Sphingobacteriaceae</taxon>
        <taxon>Mucilaginibacter</taxon>
    </lineage>
</organism>